<dbReference type="Proteomes" id="UP000184233">
    <property type="component" value="Unassembled WGS sequence"/>
</dbReference>
<feature type="chain" id="PRO_5012115292" description="Lipoprotein" evidence="1">
    <location>
        <begin position="30"/>
        <end position="189"/>
    </location>
</feature>
<evidence type="ECO:0000256" key="1">
    <source>
        <dbReference type="SAM" id="SignalP"/>
    </source>
</evidence>
<dbReference type="PROSITE" id="PS51257">
    <property type="entry name" value="PROKAR_LIPOPROTEIN"/>
    <property type="match status" value="1"/>
</dbReference>
<dbReference type="STRING" id="1895771.BGO89_06990"/>
<keyword evidence="1" id="KW-0732">Signal</keyword>
<name>A0A1M3KYY9_9BACT</name>
<comment type="caution">
    <text evidence="2">The sequence shown here is derived from an EMBL/GenBank/DDBJ whole genome shotgun (WGS) entry which is preliminary data.</text>
</comment>
<dbReference type="EMBL" id="MKVH01000021">
    <property type="protein sequence ID" value="OJX57711.1"/>
    <property type="molecule type" value="Genomic_DNA"/>
</dbReference>
<evidence type="ECO:0000313" key="2">
    <source>
        <dbReference type="EMBL" id="OJX57711.1"/>
    </source>
</evidence>
<dbReference type="AlphaFoldDB" id="A0A1M3KYY9"/>
<protein>
    <recommendedName>
        <fullName evidence="4">Lipoprotein</fullName>
    </recommendedName>
</protein>
<gene>
    <name evidence="2" type="ORF">BGO89_06990</name>
</gene>
<evidence type="ECO:0008006" key="4">
    <source>
        <dbReference type="Google" id="ProtNLM"/>
    </source>
</evidence>
<accession>A0A1M3KYY9</accession>
<reference evidence="2 3" key="1">
    <citation type="submission" date="2016-09" db="EMBL/GenBank/DDBJ databases">
        <title>Genome-resolved meta-omics ties microbial dynamics to process performance in biotechnology for thiocyanate degradation.</title>
        <authorList>
            <person name="Kantor R.S."/>
            <person name="Huddy R.J."/>
            <person name="Iyer R."/>
            <person name="Thomas B.C."/>
            <person name="Brown C.T."/>
            <person name="Anantharaman K."/>
            <person name="Tringe S."/>
            <person name="Hettich R.L."/>
            <person name="Harrison S.T."/>
            <person name="Banfield J.F."/>
        </authorList>
    </citation>
    <scope>NUCLEOTIDE SEQUENCE [LARGE SCALE GENOMIC DNA]</scope>
    <source>
        <strain evidence="2">59-99</strain>
    </source>
</reference>
<evidence type="ECO:0000313" key="3">
    <source>
        <dbReference type="Proteomes" id="UP000184233"/>
    </source>
</evidence>
<organism evidence="2 3">
    <name type="scientific">Candidatus Kapaibacterium thiocyanatum</name>
    <dbReference type="NCBI Taxonomy" id="1895771"/>
    <lineage>
        <taxon>Bacteria</taxon>
        <taxon>Pseudomonadati</taxon>
        <taxon>Candidatus Kapaibacteriota</taxon>
        <taxon>Candidatus Kapaibacteriia</taxon>
        <taxon>Candidatus Kapaibacteriales</taxon>
        <taxon>Candidatus Kapaibacteriaceae</taxon>
        <taxon>Candidatus Kapaibacterium</taxon>
    </lineage>
</organism>
<proteinExistence type="predicted"/>
<sequence>MTPVRTLFILVLLTALALWLASCTSPLDADAPRKITPVTPAAKVTPISVSADFTNAKSSYRIKGLPIFKVDTTTSPATVWMDVTMEQQNAPDNKPLIESFRIQADSVPGEGYQKNLQGNEMSLLLNLQSGPFTTNATSSNAGWVLVSEPQRQPGEPRRITISVYVLANKDSFWPAEKQEQVFGLFELVL</sequence>
<feature type="signal peptide" evidence="1">
    <location>
        <begin position="1"/>
        <end position="29"/>
    </location>
</feature>